<protein>
    <submittedName>
        <fullName evidence="1">Uncharacterized protein</fullName>
    </submittedName>
</protein>
<dbReference type="AlphaFoldDB" id="A0A8E2JYF6"/>
<name>A0A8E2JYF6_9PEZI</name>
<proteinExistence type="predicted"/>
<dbReference type="Proteomes" id="UP000250140">
    <property type="component" value="Unassembled WGS sequence"/>
</dbReference>
<dbReference type="EMBL" id="KV748667">
    <property type="protein sequence ID" value="OCL13789.1"/>
    <property type="molecule type" value="Genomic_DNA"/>
</dbReference>
<reference evidence="1 2" key="1">
    <citation type="journal article" date="2016" name="Nat. Commun.">
        <title>Ectomycorrhizal ecology is imprinted in the genome of the dominant symbiotic fungus Cenococcum geophilum.</title>
        <authorList>
            <consortium name="DOE Joint Genome Institute"/>
            <person name="Peter M."/>
            <person name="Kohler A."/>
            <person name="Ohm R.A."/>
            <person name="Kuo A."/>
            <person name="Krutzmann J."/>
            <person name="Morin E."/>
            <person name="Arend M."/>
            <person name="Barry K.W."/>
            <person name="Binder M."/>
            <person name="Choi C."/>
            <person name="Clum A."/>
            <person name="Copeland A."/>
            <person name="Grisel N."/>
            <person name="Haridas S."/>
            <person name="Kipfer T."/>
            <person name="LaButti K."/>
            <person name="Lindquist E."/>
            <person name="Lipzen A."/>
            <person name="Maire R."/>
            <person name="Meier B."/>
            <person name="Mihaltcheva S."/>
            <person name="Molinier V."/>
            <person name="Murat C."/>
            <person name="Poggeler S."/>
            <person name="Quandt C.A."/>
            <person name="Sperisen C."/>
            <person name="Tritt A."/>
            <person name="Tisserant E."/>
            <person name="Crous P.W."/>
            <person name="Henrissat B."/>
            <person name="Nehls U."/>
            <person name="Egli S."/>
            <person name="Spatafora J.W."/>
            <person name="Grigoriev I.V."/>
            <person name="Martin F.M."/>
        </authorList>
    </citation>
    <scope>NUCLEOTIDE SEQUENCE [LARGE SCALE GENOMIC DNA]</scope>
    <source>
        <strain evidence="1 2">CBS 207.34</strain>
    </source>
</reference>
<dbReference type="OrthoDB" id="3733501at2759"/>
<gene>
    <name evidence="1" type="ORF">AOQ84DRAFT_385150</name>
</gene>
<evidence type="ECO:0000313" key="1">
    <source>
        <dbReference type="EMBL" id="OCL13789.1"/>
    </source>
</evidence>
<accession>A0A8E2JYF6</accession>
<evidence type="ECO:0000313" key="2">
    <source>
        <dbReference type="Proteomes" id="UP000250140"/>
    </source>
</evidence>
<sequence>MPLPKKTFFDLPGEIRNQIYDLLIYNNLPPEFQTALKPNDPIPIPTPRAVLSLRHIARAWDAEYLSRLFAHGASLRINAIPDDRRRLELCWQTSQTRMHLRGSCPRGTTDILGSFGRSPRPYQRFDALPPRIADLWHRCELRLLLRRCSGLQRCTVCARYDWDAAAMFDFRPVLDTLVAACRASFNLPILQVVVTQEGNWLAFEGRRLLLPAVLADFVVSTEDYAGHAIERYLIEEAPDVSMTIRVITLSNSEEEDDEE</sequence>
<keyword evidence="2" id="KW-1185">Reference proteome</keyword>
<organism evidence="1 2">
    <name type="scientific">Glonium stellatum</name>
    <dbReference type="NCBI Taxonomy" id="574774"/>
    <lineage>
        <taxon>Eukaryota</taxon>
        <taxon>Fungi</taxon>
        <taxon>Dikarya</taxon>
        <taxon>Ascomycota</taxon>
        <taxon>Pezizomycotina</taxon>
        <taxon>Dothideomycetes</taxon>
        <taxon>Pleosporomycetidae</taxon>
        <taxon>Gloniales</taxon>
        <taxon>Gloniaceae</taxon>
        <taxon>Glonium</taxon>
    </lineage>
</organism>